<evidence type="ECO:0000313" key="2">
    <source>
        <dbReference type="Proteomes" id="UP000305654"/>
    </source>
</evidence>
<accession>A0A5R9J3B8</accession>
<comment type="caution">
    <text evidence="1">The sequence shown here is derived from an EMBL/GenBank/DDBJ whole genome shotgun (WGS) entry which is preliminary data.</text>
</comment>
<proteinExistence type="predicted"/>
<name>A0A5R9J3B8_9PROT</name>
<dbReference type="Proteomes" id="UP000305654">
    <property type="component" value="Unassembled WGS sequence"/>
</dbReference>
<gene>
    <name evidence="1" type="ORF">FE263_16345</name>
</gene>
<sequence length="66" mass="7694">MTCTIDLDGRRTDIDWTMKAKCEAMARKGMAFDAAWCPELRSRPVLATRRRNTWRGKFARPKFVSD</sequence>
<evidence type="ECO:0000313" key="1">
    <source>
        <dbReference type="EMBL" id="TLU71469.1"/>
    </source>
</evidence>
<dbReference type="RefSeq" id="WP_138327107.1">
    <property type="nucleotide sequence ID" value="NZ_VCDI01000006.1"/>
</dbReference>
<dbReference type="EMBL" id="VCDI01000006">
    <property type="protein sequence ID" value="TLU71469.1"/>
    <property type="molecule type" value="Genomic_DNA"/>
</dbReference>
<dbReference type="AlphaFoldDB" id="A0A5R9J3B8"/>
<keyword evidence="2" id="KW-1185">Reference proteome</keyword>
<protein>
    <submittedName>
        <fullName evidence="1">Uncharacterized protein</fullName>
    </submittedName>
</protein>
<organism evidence="1 2">
    <name type="scientific">Lichenicoccus roseus</name>
    <dbReference type="NCBI Taxonomy" id="2683649"/>
    <lineage>
        <taxon>Bacteria</taxon>
        <taxon>Pseudomonadati</taxon>
        <taxon>Pseudomonadota</taxon>
        <taxon>Alphaproteobacteria</taxon>
        <taxon>Acetobacterales</taxon>
        <taxon>Acetobacteraceae</taxon>
        <taxon>Lichenicoccus</taxon>
    </lineage>
</organism>
<reference evidence="1 2" key="1">
    <citation type="submission" date="2019-05" db="EMBL/GenBank/DDBJ databases">
        <authorList>
            <person name="Pankratov T."/>
            <person name="Grouzdev D."/>
        </authorList>
    </citation>
    <scope>NUCLEOTIDE SEQUENCE [LARGE SCALE GENOMIC DNA]</scope>
    <source>
        <strain evidence="1 2">KEBCLARHB70R</strain>
    </source>
</reference>